<dbReference type="InterPro" id="IPR001387">
    <property type="entry name" value="Cro/C1-type_HTH"/>
</dbReference>
<evidence type="ECO:0000313" key="3">
    <source>
        <dbReference type="Proteomes" id="UP001299970"/>
    </source>
</evidence>
<dbReference type="SMART" id="SM00382">
    <property type="entry name" value="AAA"/>
    <property type="match status" value="1"/>
</dbReference>
<dbReference type="PANTHER" id="PTHR47691">
    <property type="entry name" value="REGULATOR-RELATED"/>
    <property type="match status" value="1"/>
</dbReference>
<evidence type="ECO:0000259" key="1">
    <source>
        <dbReference type="PROSITE" id="PS50943"/>
    </source>
</evidence>
<dbReference type="SMART" id="SM00530">
    <property type="entry name" value="HTH_XRE"/>
    <property type="match status" value="1"/>
</dbReference>
<evidence type="ECO:0000313" key="2">
    <source>
        <dbReference type="EMBL" id="MCH6171900.1"/>
    </source>
</evidence>
<dbReference type="InterPro" id="IPR010982">
    <property type="entry name" value="Lambda_DNA-bd_dom_sf"/>
</dbReference>
<organism evidence="2 3">
    <name type="scientific">Pseudonocardia alaniniphila</name>
    <dbReference type="NCBI Taxonomy" id="75291"/>
    <lineage>
        <taxon>Bacteria</taxon>
        <taxon>Bacillati</taxon>
        <taxon>Actinomycetota</taxon>
        <taxon>Actinomycetes</taxon>
        <taxon>Pseudonocardiales</taxon>
        <taxon>Pseudonocardiaceae</taxon>
        <taxon>Pseudonocardia</taxon>
    </lineage>
</organism>
<dbReference type="SUPFAM" id="SSF52540">
    <property type="entry name" value="P-loop containing nucleoside triphosphate hydrolases"/>
    <property type="match status" value="1"/>
</dbReference>
<reference evidence="2 3" key="1">
    <citation type="submission" date="2022-03" db="EMBL/GenBank/DDBJ databases">
        <title>Pseudonocardia alaer sp. nov., a novel actinomycete isolated from reed forest soil.</title>
        <authorList>
            <person name="Wang L."/>
        </authorList>
    </citation>
    <scope>NUCLEOTIDE SEQUENCE [LARGE SCALE GENOMIC DNA]</scope>
    <source>
        <strain evidence="2 3">Y-16303</strain>
    </source>
</reference>
<dbReference type="CDD" id="cd00093">
    <property type="entry name" value="HTH_XRE"/>
    <property type="match status" value="1"/>
</dbReference>
<dbReference type="InterPro" id="IPR011990">
    <property type="entry name" value="TPR-like_helical_dom_sf"/>
</dbReference>
<accession>A0ABS9TTK4</accession>
<dbReference type="InterPro" id="IPR003593">
    <property type="entry name" value="AAA+_ATPase"/>
</dbReference>
<protein>
    <submittedName>
        <fullName evidence="2">Helix-turn-helix domain-containing protein</fullName>
    </submittedName>
</protein>
<dbReference type="PANTHER" id="PTHR47691:SF3">
    <property type="entry name" value="HTH-TYPE TRANSCRIPTIONAL REGULATOR RV0890C-RELATED"/>
    <property type="match status" value="1"/>
</dbReference>
<dbReference type="SUPFAM" id="SSF47413">
    <property type="entry name" value="lambda repressor-like DNA-binding domains"/>
    <property type="match status" value="1"/>
</dbReference>
<dbReference type="Pfam" id="PF13560">
    <property type="entry name" value="HTH_31"/>
    <property type="match status" value="1"/>
</dbReference>
<proteinExistence type="predicted"/>
<name>A0ABS9TTK4_9PSEU</name>
<dbReference type="SUPFAM" id="SSF48452">
    <property type="entry name" value="TPR-like"/>
    <property type="match status" value="1"/>
</dbReference>
<gene>
    <name evidence="2" type="ORF">MMF94_39980</name>
</gene>
<dbReference type="PRINTS" id="PR00364">
    <property type="entry name" value="DISEASERSIST"/>
</dbReference>
<feature type="domain" description="HTH cro/C1-type" evidence="1">
    <location>
        <begin position="9"/>
        <end position="64"/>
    </location>
</feature>
<dbReference type="Pfam" id="PF25872">
    <property type="entry name" value="HTH_77"/>
    <property type="match status" value="1"/>
</dbReference>
<dbReference type="Gene3D" id="1.10.260.40">
    <property type="entry name" value="lambda repressor-like DNA-binding domains"/>
    <property type="match status" value="1"/>
</dbReference>
<dbReference type="Proteomes" id="UP001299970">
    <property type="component" value="Unassembled WGS sequence"/>
</dbReference>
<keyword evidence="3" id="KW-1185">Reference proteome</keyword>
<dbReference type="InterPro" id="IPR002182">
    <property type="entry name" value="NB-ARC"/>
</dbReference>
<comment type="caution">
    <text evidence="2">The sequence shown here is derived from an EMBL/GenBank/DDBJ whole genome shotgun (WGS) entry which is preliminary data.</text>
</comment>
<dbReference type="Gene3D" id="3.40.50.300">
    <property type="entry name" value="P-loop containing nucleotide triphosphate hydrolases"/>
    <property type="match status" value="1"/>
</dbReference>
<sequence length="783" mass="82169">MDCTFGELLRGHRIARSLTQEQLAERARLSPKAISALERGERRRPYPHTVAALADALELEAAERAVLVRSVPHPAATGPDAAHRSPAPHAGCLPVPAGSVIGRGDQRAAVAALLTSAHQRMVTLTGPGGVGKTTLALAAAADAGVAFPGGVVMVELASVARADAVVPAIATALGLPTANIDTADALVPYVRGRRLLLVLDNLEHVLECGPQLATLVAGCRDLVVLATSRAPLRVRAEREVRVAPLDPASAVQMFQERALAAGAVLGGDHRTTSAVAALCERADGLPLALELAASAAALLGPATLLERLDVIPMAGPQDLPHRQRSMAATLRWSLDLLPADARLLLARLSVCRGAFSLAAAEEVGGADPSVVLPALTDLVRHALVTRVDDVEGTERFRLLEPVRQFAADLLEPGERDEARFALARAVLGTARALHDDLRGSGQVPALRLLDADFGNVRVTVDHLLDHGAADEAAELLWCLALHLMIRGHSSEARLWAERIHSFPMSDLARARLLVAWAGVLLLADPQDAHRVSQEGVAVARHAGNDDLAADALLLAAASALFVADESTTQRLSDEALQAARTDGDPWRVTQALLAVGQSAAAGRPGEAARTLRAAEASARRTGLSFETGAILTARAILAERQKDYATAAALLAEAVGLAATIRNSWTLPYILSALAGVAVQLGEFEAGARLFGAWASYAAEHAVVADHPVTLDLVQRDLSEARSGLGEIAFEAEFRIGRETTMNDVVELAQAIECRAGGRGLTTRQNSRCGLPLVAPTPPSARS</sequence>
<dbReference type="EMBL" id="JAKXMK010000051">
    <property type="protein sequence ID" value="MCH6171900.1"/>
    <property type="molecule type" value="Genomic_DNA"/>
</dbReference>
<dbReference type="Pfam" id="PF00931">
    <property type="entry name" value="NB-ARC"/>
    <property type="match status" value="1"/>
</dbReference>
<dbReference type="InterPro" id="IPR027417">
    <property type="entry name" value="P-loop_NTPase"/>
</dbReference>
<dbReference type="InterPro" id="IPR058852">
    <property type="entry name" value="HTH_77"/>
</dbReference>
<dbReference type="RefSeq" id="WP_241042705.1">
    <property type="nucleotide sequence ID" value="NZ_BAAAJF010000031.1"/>
</dbReference>
<dbReference type="PROSITE" id="PS50943">
    <property type="entry name" value="HTH_CROC1"/>
    <property type="match status" value="1"/>
</dbReference>